<evidence type="ECO:0000256" key="7">
    <source>
        <dbReference type="ARBA" id="ARBA00023224"/>
    </source>
</evidence>
<dbReference type="Proteomes" id="UP000014760">
    <property type="component" value="Unassembled WGS sequence"/>
</dbReference>
<dbReference type="PANTHER" id="PTHR24238:SF47">
    <property type="entry name" value="ECDYSTEROIDS_DOPAMINE RECEPTOR-RELATED"/>
    <property type="match status" value="1"/>
</dbReference>
<dbReference type="EMBL" id="AMQN01032474">
    <property type="status" value="NOT_ANNOTATED_CDS"/>
    <property type="molecule type" value="Genomic_DNA"/>
</dbReference>
<proteinExistence type="predicted"/>
<evidence type="ECO:0000256" key="3">
    <source>
        <dbReference type="ARBA" id="ARBA00022989"/>
    </source>
</evidence>
<keyword evidence="6" id="KW-0675">Receptor</keyword>
<dbReference type="InterPro" id="IPR000276">
    <property type="entry name" value="GPCR_Rhodpsn"/>
</dbReference>
<evidence type="ECO:0000313" key="11">
    <source>
        <dbReference type="EnsemblMetazoa" id="CapteP217421"/>
    </source>
</evidence>
<dbReference type="Gene3D" id="1.20.1070.10">
    <property type="entry name" value="Rhodopsin 7-helix transmembrane proteins"/>
    <property type="match status" value="1"/>
</dbReference>
<evidence type="ECO:0000313" key="10">
    <source>
        <dbReference type="EMBL" id="ELT89645.1"/>
    </source>
</evidence>
<keyword evidence="4" id="KW-0297">G-protein coupled receptor</keyword>
<dbReference type="PANTHER" id="PTHR24238">
    <property type="entry name" value="G-PROTEIN COUPLED RECEPTOR"/>
    <property type="match status" value="1"/>
</dbReference>
<dbReference type="PROSITE" id="PS50262">
    <property type="entry name" value="G_PROTEIN_RECEP_F1_2"/>
    <property type="match status" value="1"/>
</dbReference>
<accession>R7T7R0</accession>
<feature type="transmembrane region" description="Helical" evidence="8">
    <location>
        <begin position="159"/>
        <end position="180"/>
    </location>
</feature>
<dbReference type="CDD" id="cd00637">
    <property type="entry name" value="7tm_classA_rhodopsin-like"/>
    <property type="match status" value="1"/>
</dbReference>
<dbReference type="EMBL" id="KB311244">
    <property type="protein sequence ID" value="ELT89645.1"/>
    <property type="molecule type" value="Genomic_DNA"/>
</dbReference>
<reference evidence="12" key="1">
    <citation type="submission" date="2012-12" db="EMBL/GenBank/DDBJ databases">
        <authorList>
            <person name="Hellsten U."/>
            <person name="Grimwood J."/>
            <person name="Chapman J.A."/>
            <person name="Shapiro H."/>
            <person name="Aerts A."/>
            <person name="Otillar R.P."/>
            <person name="Terry A.Y."/>
            <person name="Boore J.L."/>
            <person name="Simakov O."/>
            <person name="Marletaz F."/>
            <person name="Cho S.-J."/>
            <person name="Edsinger-Gonzales E."/>
            <person name="Havlak P."/>
            <person name="Kuo D.-H."/>
            <person name="Larsson T."/>
            <person name="Lv J."/>
            <person name="Arendt D."/>
            <person name="Savage R."/>
            <person name="Osoegawa K."/>
            <person name="de Jong P."/>
            <person name="Lindberg D.R."/>
            <person name="Seaver E.C."/>
            <person name="Weisblat D.A."/>
            <person name="Putnam N.H."/>
            <person name="Grigoriev I.V."/>
            <person name="Rokhsar D.S."/>
        </authorList>
    </citation>
    <scope>NUCLEOTIDE SEQUENCE</scope>
    <source>
        <strain evidence="12">I ESC-2004</strain>
    </source>
</reference>
<feature type="transmembrane region" description="Helical" evidence="8">
    <location>
        <begin position="340"/>
        <end position="362"/>
    </location>
</feature>
<dbReference type="OMA" id="CECHHAN"/>
<reference evidence="11" key="3">
    <citation type="submission" date="2015-06" db="UniProtKB">
        <authorList>
            <consortium name="EnsemblMetazoa"/>
        </authorList>
    </citation>
    <scope>IDENTIFICATION</scope>
</reference>
<evidence type="ECO:0000313" key="12">
    <source>
        <dbReference type="Proteomes" id="UP000014760"/>
    </source>
</evidence>
<dbReference type="InterPro" id="IPR017452">
    <property type="entry name" value="GPCR_Rhodpsn_7TM"/>
</dbReference>
<evidence type="ECO:0000256" key="8">
    <source>
        <dbReference type="SAM" id="Phobius"/>
    </source>
</evidence>
<dbReference type="AlphaFoldDB" id="R7T7R0"/>
<dbReference type="SMART" id="SM01381">
    <property type="entry name" value="7TM_GPCR_Srsx"/>
    <property type="match status" value="1"/>
</dbReference>
<keyword evidence="12" id="KW-1185">Reference proteome</keyword>
<comment type="subcellular location">
    <subcellularLocation>
        <location evidence="1">Membrane</location>
        <topology evidence="1">Multi-pass membrane protein</topology>
    </subcellularLocation>
</comment>
<keyword evidence="5 8" id="KW-0472">Membrane</keyword>
<dbReference type="PRINTS" id="PR00237">
    <property type="entry name" value="GPCRRHODOPSN"/>
</dbReference>
<feature type="domain" description="G-protein coupled receptors family 1 profile" evidence="9">
    <location>
        <begin position="62"/>
        <end position="396"/>
    </location>
</feature>
<keyword evidence="3 8" id="KW-1133">Transmembrane helix</keyword>
<evidence type="ECO:0000256" key="2">
    <source>
        <dbReference type="ARBA" id="ARBA00022692"/>
    </source>
</evidence>
<keyword evidence="7" id="KW-0807">Transducer</keyword>
<keyword evidence="2 8" id="KW-0812">Transmembrane</keyword>
<dbReference type="Pfam" id="PF00001">
    <property type="entry name" value="7tm_1"/>
    <property type="match status" value="1"/>
</dbReference>
<dbReference type="GO" id="GO:0004930">
    <property type="term" value="F:G protein-coupled receptor activity"/>
    <property type="evidence" value="ECO:0007669"/>
    <property type="project" value="UniProtKB-KW"/>
</dbReference>
<organism evidence="10">
    <name type="scientific">Capitella teleta</name>
    <name type="common">Polychaete worm</name>
    <dbReference type="NCBI Taxonomy" id="283909"/>
    <lineage>
        <taxon>Eukaryota</taxon>
        <taxon>Metazoa</taxon>
        <taxon>Spiralia</taxon>
        <taxon>Lophotrochozoa</taxon>
        <taxon>Annelida</taxon>
        <taxon>Polychaeta</taxon>
        <taxon>Sedentaria</taxon>
        <taxon>Scolecida</taxon>
        <taxon>Capitellidae</taxon>
        <taxon>Capitella</taxon>
    </lineage>
</organism>
<dbReference type="STRING" id="283909.R7T7R0"/>
<evidence type="ECO:0000259" key="9">
    <source>
        <dbReference type="PROSITE" id="PS50262"/>
    </source>
</evidence>
<sequence>MACMDSQMQQVNFMDVATTSAEYFTLQSDECLSAASMNHAHFRVSMPIVVMMTVFMVTGILGNVVVLVVYINKRKKAVANNYMMSLAGIDLFSCSIIHPYVIYKIKVVYNPDSSACRLFEFLNHASLCTQVCILLSVAIDRFYTVCKPLKYIQAYQRSILLIVLSYTIGSLGSIPLLVFYGQKTMGNQPHCSQTVYICHYSDQYDGSVHQLTYGACALLIMSCMLLAIGVLYARVVTSIVKGNVRVKPIISPALEAQLHRIGNTRVSGFHKPRELKVAELVACGSSSDSRANSFNRRQGKLVHFAEDHMHSVHFQSKQLKNRQTDNQPTNMHRGVRIAKVLFTVTAIFIISWIPFWTLHFIALHRNEEWGDHLDSIARGFCNHLYFLNNSVNPFIFVFTNKAFRCDCLSFWKKIKRRFQKMR</sequence>
<evidence type="ECO:0000256" key="1">
    <source>
        <dbReference type="ARBA" id="ARBA00004141"/>
    </source>
</evidence>
<protein>
    <recommendedName>
        <fullName evidence="9">G-protein coupled receptors family 1 profile domain-containing protein</fullName>
    </recommendedName>
</protein>
<dbReference type="EnsemblMetazoa" id="CapteT217421">
    <property type="protein sequence ID" value="CapteP217421"/>
    <property type="gene ID" value="CapteG217421"/>
</dbReference>
<evidence type="ECO:0000256" key="6">
    <source>
        <dbReference type="ARBA" id="ARBA00023170"/>
    </source>
</evidence>
<dbReference type="SUPFAM" id="SSF81321">
    <property type="entry name" value="Family A G protein-coupled receptor-like"/>
    <property type="match status" value="1"/>
</dbReference>
<feature type="transmembrane region" description="Helical" evidence="8">
    <location>
        <begin position="48"/>
        <end position="70"/>
    </location>
</feature>
<feature type="transmembrane region" description="Helical" evidence="8">
    <location>
        <begin position="211"/>
        <end position="233"/>
    </location>
</feature>
<evidence type="ECO:0000256" key="5">
    <source>
        <dbReference type="ARBA" id="ARBA00023136"/>
    </source>
</evidence>
<reference evidence="10 12" key="2">
    <citation type="journal article" date="2013" name="Nature">
        <title>Insights into bilaterian evolution from three spiralian genomes.</title>
        <authorList>
            <person name="Simakov O."/>
            <person name="Marletaz F."/>
            <person name="Cho S.J."/>
            <person name="Edsinger-Gonzales E."/>
            <person name="Havlak P."/>
            <person name="Hellsten U."/>
            <person name="Kuo D.H."/>
            <person name="Larsson T."/>
            <person name="Lv J."/>
            <person name="Arendt D."/>
            <person name="Savage R."/>
            <person name="Osoegawa K."/>
            <person name="de Jong P."/>
            <person name="Grimwood J."/>
            <person name="Chapman J.A."/>
            <person name="Shapiro H."/>
            <person name="Aerts A."/>
            <person name="Otillar R.P."/>
            <person name="Terry A.Y."/>
            <person name="Boore J.L."/>
            <person name="Grigoriev I.V."/>
            <person name="Lindberg D.R."/>
            <person name="Seaver E.C."/>
            <person name="Weisblat D.A."/>
            <person name="Putnam N.H."/>
            <person name="Rokhsar D.S."/>
        </authorList>
    </citation>
    <scope>NUCLEOTIDE SEQUENCE</scope>
    <source>
        <strain evidence="10 12">I ESC-2004</strain>
    </source>
</reference>
<name>R7T7R0_CAPTE</name>
<dbReference type="HOGENOM" id="CLU_035647_1_0_1"/>
<dbReference type="GO" id="GO:0016020">
    <property type="term" value="C:membrane"/>
    <property type="evidence" value="ECO:0007669"/>
    <property type="project" value="UniProtKB-SubCell"/>
</dbReference>
<gene>
    <name evidence="10" type="ORF">CAPTEDRAFT_217421</name>
</gene>
<evidence type="ECO:0000256" key="4">
    <source>
        <dbReference type="ARBA" id="ARBA00023040"/>
    </source>
</evidence>
<feature type="transmembrane region" description="Helical" evidence="8">
    <location>
        <begin position="121"/>
        <end position="139"/>
    </location>
</feature>
<dbReference type="OrthoDB" id="5969463at2759"/>
<feature type="transmembrane region" description="Helical" evidence="8">
    <location>
        <begin position="82"/>
        <end position="101"/>
    </location>
</feature>